<evidence type="ECO:0000313" key="2">
    <source>
        <dbReference type="Proteomes" id="UP000198900"/>
    </source>
</evidence>
<proteinExistence type="predicted"/>
<sequence>MTPDMNETNLRENLIDTLDGKPHRAAAFTNRAPAIRWRAFF</sequence>
<dbReference type="AlphaFoldDB" id="A0A7Z7B1T1"/>
<name>A0A7Z7B1T1_9BURK</name>
<protein>
    <submittedName>
        <fullName evidence="1">Uncharacterized protein</fullName>
    </submittedName>
</protein>
<reference evidence="1" key="1">
    <citation type="submission" date="2016-10" db="EMBL/GenBank/DDBJ databases">
        <authorList>
            <person name="Varghese N."/>
            <person name="Submissions S."/>
        </authorList>
    </citation>
    <scope>NUCLEOTIDE SEQUENCE [LARGE SCALE GENOMIC DNA]</scope>
    <source>
        <strain evidence="1">YR281</strain>
    </source>
</reference>
<keyword evidence="2" id="KW-1185">Reference proteome</keyword>
<comment type="caution">
    <text evidence="1">The sequence shown here is derived from an EMBL/GenBank/DDBJ whole genome shotgun (WGS) entry which is preliminary data.</text>
</comment>
<organism evidence="1 2">
    <name type="scientific">Paraburkholderia steynii</name>
    <dbReference type="NCBI Taxonomy" id="1245441"/>
    <lineage>
        <taxon>Bacteria</taxon>
        <taxon>Pseudomonadati</taxon>
        <taxon>Pseudomonadota</taxon>
        <taxon>Betaproteobacteria</taxon>
        <taxon>Burkholderiales</taxon>
        <taxon>Burkholderiaceae</taxon>
        <taxon>Paraburkholderia</taxon>
    </lineage>
</organism>
<dbReference type="EMBL" id="FNDI01000001">
    <property type="protein sequence ID" value="SDG91760.1"/>
    <property type="molecule type" value="Genomic_DNA"/>
</dbReference>
<evidence type="ECO:0000313" key="1">
    <source>
        <dbReference type="EMBL" id="SDG91760.1"/>
    </source>
</evidence>
<dbReference type="Proteomes" id="UP000198900">
    <property type="component" value="Unassembled WGS sequence"/>
</dbReference>
<gene>
    <name evidence="1" type="ORF">SAMN04487926_101188</name>
</gene>
<accession>A0A7Z7B1T1</accession>